<accession>A0AAV8XVC6</accession>
<evidence type="ECO:0000313" key="2">
    <source>
        <dbReference type="Proteomes" id="UP001162162"/>
    </source>
</evidence>
<dbReference type="EMBL" id="JAPWTK010000333">
    <property type="protein sequence ID" value="KAJ8942316.1"/>
    <property type="molecule type" value="Genomic_DNA"/>
</dbReference>
<evidence type="ECO:0000313" key="1">
    <source>
        <dbReference type="EMBL" id="KAJ8942316.1"/>
    </source>
</evidence>
<protein>
    <recommendedName>
        <fullName evidence="3">DUF4817 domain-containing protein</fullName>
    </recommendedName>
</protein>
<comment type="caution">
    <text evidence="1">The sequence shown here is derived from an EMBL/GenBank/DDBJ whole genome shotgun (WGS) entry which is preliminary data.</text>
</comment>
<sequence>MSHMHEPPPLLTLHSTLRGSSLAAPSTRLTMPSPHTGSNFTRRWKGGLFEVPSLLVASQQYRPELARLTPCNQQVFVLQFREMVYITEIIKITILQMIGYGDRTGTQAEPISQGAVSKIKKQFRERGHARQLKKNHPNKLSDDQKLDIMLMLEENPHM</sequence>
<keyword evidence="2" id="KW-1185">Reference proteome</keyword>
<gene>
    <name evidence="1" type="ORF">NQ318_005308</name>
</gene>
<dbReference type="Proteomes" id="UP001162162">
    <property type="component" value="Unassembled WGS sequence"/>
</dbReference>
<dbReference type="AlphaFoldDB" id="A0AAV8XVC6"/>
<organism evidence="1 2">
    <name type="scientific">Aromia moschata</name>
    <dbReference type="NCBI Taxonomy" id="1265417"/>
    <lineage>
        <taxon>Eukaryota</taxon>
        <taxon>Metazoa</taxon>
        <taxon>Ecdysozoa</taxon>
        <taxon>Arthropoda</taxon>
        <taxon>Hexapoda</taxon>
        <taxon>Insecta</taxon>
        <taxon>Pterygota</taxon>
        <taxon>Neoptera</taxon>
        <taxon>Endopterygota</taxon>
        <taxon>Coleoptera</taxon>
        <taxon>Polyphaga</taxon>
        <taxon>Cucujiformia</taxon>
        <taxon>Chrysomeloidea</taxon>
        <taxon>Cerambycidae</taxon>
        <taxon>Cerambycinae</taxon>
        <taxon>Callichromatini</taxon>
        <taxon>Aromia</taxon>
    </lineage>
</organism>
<name>A0AAV8XVC6_9CUCU</name>
<reference evidence="1" key="1">
    <citation type="journal article" date="2023" name="Insect Mol. Biol.">
        <title>Genome sequencing provides insights into the evolution of gene families encoding plant cell wall-degrading enzymes in longhorned beetles.</title>
        <authorList>
            <person name="Shin N.R."/>
            <person name="Okamura Y."/>
            <person name="Kirsch R."/>
            <person name="Pauchet Y."/>
        </authorList>
    </citation>
    <scope>NUCLEOTIDE SEQUENCE</scope>
    <source>
        <strain evidence="1">AMC_N1</strain>
    </source>
</reference>
<proteinExistence type="predicted"/>
<evidence type="ECO:0008006" key="3">
    <source>
        <dbReference type="Google" id="ProtNLM"/>
    </source>
</evidence>